<feature type="region of interest" description="Disordered" evidence="6">
    <location>
        <begin position="1"/>
        <end position="20"/>
    </location>
</feature>
<name>A0A507EPY4_9FUNG</name>
<evidence type="ECO:0000256" key="2">
    <source>
        <dbReference type="ARBA" id="ARBA00023155"/>
    </source>
</evidence>
<evidence type="ECO:0000256" key="6">
    <source>
        <dbReference type="SAM" id="MobiDB-lite"/>
    </source>
</evidence>
<organism evidence="8 9">
    <name type="scientific">Chytriomyces confervae</name>
    <dbReference type="NCBI Taxonomy" id="246404"/>
    <lineage>
        <taxon>Eukaryota</taxon>
        <taxon>Fungi</taxon>
        <taxon>Fungi incertae sedis</taxon>
        <taxon>Chytridiomycota</taxon>
        <taxon>Chytridiomycota incertae sedis</taxon>
        <taxon>Chytridiomycetes</taxon>
        <taxon>Chytridiales</taxon>
        <taxon>Chytriomycetaceae</taxon>
        <taxon>Chytriomyces</taxon>
    </lineage>
</organism>
<keyword evidence="1 4" id="KW-0238">DNA-binding</keyword>
<dbReference type="GO" id="GO:0000981">
    <property type="term" value="F:DNA-binding transcription factor activity, RNA polymerase II-specific"/>
    <property type="evidence" value="ECO:0007669"/>
    <property type="project" value="InterPro"/>
</dbReference>
<evidence type="ECO:0000256" key="5">
    <source>
        <dbReference type="RuleBase" id="RU000682"/>
    </source>
</evidence>
<evidence type="ECO:0000256" key="3">
    <source>
        <dbReference type="ARBA" id="ARBA00023242"/>
    </source>
</evidence>
<dbReference type="GO" id="GO:0005634">
    <property type="term" value="C:nucleus"/>
    <property type="evidence" value="ECO:0007669"/>
    <property type="project" value="UniProtKB-SubCell"/>
</dbReference>
<keyword evidence="3 4" id="KW-0539">Nucleus</keyword>
<evidence type="ECO:0000313" key="9">
    <source>
        <dbReference type="Proteomes" id="UP000320333"/>
    </source>
</evidence>
<evidence type="ECO:0000256" key="4">
    <source>
        <dbReference type="PROSITE-ProRule" id="PRU00108"/>
    </source>
</evidence>
<dbReference type="SMART" id="SM00389">
    <property type="entry name" value="HOX"/>
    <property type="match status" value="1"/>
</dbReference>
<reference evidence="8 9" key="1">
    <citation type="journal article" date="2019" name="Sci. Rep.">
        <title>Comparative genomics of chytrid fungi reveal insights into the obligate biotrophic and pathogenic lifestyle of Synchytrium endobioticum.</title>
        <authorList>
            <person name="van de Vossenberg B.T.L.H."/>
            <person name="Warris S."/>
            <person name="Nguyen H.D.T."/>
            <person name="van Gent-Pelzer M.P.E."/>
            <person name="Joly D.L."/>
            <person name="van de Geest H.C."/>
            <person name="Bonants P.J.M."/>
            <person name="Smith D.S."/>
            <person name="Levesque C.A."/>
            <person name="van der Lee T.A.J."/>
        </authorList>
    </citation>
    <scope>NUCLEOTIDE SEQUENCE [LARGE SCALE GENOMIC DNA]</scope>
    <source>
        <strain evidence="8 9">CBS 675.73</strain>
    </source>
</reference>
<protein>
    <recommendedName>
        <fullName evidence="7">Homeobox domain-containing protein</fullName>
    </recommendedName>
</protein>
<feature type="region of interest" description="Disordered" evidence="6">
    <location>
        <begin position="137"/>
        <end position="211"/>
    </location>
</feature>
<dbReference type="PROSITE" id="PS50071">
    <property type="entry name" value="HOMEOBOX_2"/>
    <property type="match status" value="1"/>
</dbReference>
<proteinExistence type="predicted"/>
<keyword evidence="2 4" id="KW-0371">Homeobox</keyword>
<dbReference type="Proteomes" id="UP000320333">
    <property type="component" value="Unassembled WGS sequence"/>
</dbReference>
<comment type="caution">
    <text evidence="8">The sequence shown here is derived from an EMBL/GenBank/DDBJ whole genome shotgun (WGS) entry which is preliminary data.</text>
</comment>
<dbReference type="Gene3D" id="1.10.10.60">
    <property type="entry name" value="Homeodomain-like"/>
    <property type="match status" value="1"/>
</dbReference>
<dbReference type="EMBL" id="QEAP01000467">
    <property type="protein sequence ID" value="TPX65892.1"/>
    <property type="molecule type" value="Genomic_DNA"/>
</dbReference>
<comment type="subcellular location">
    <subcellularLocation>
        <location evidence="4 5">Nucleus</location>
    </subcellularLocation>
</comment>
<gene>
    <name evidence="8" type="ORF">CcCBS67573_g07998</name>
</gene>
<feature type="region of interest" description="Disordered" evidence="6">
    <location>
        <begin position="218"/>
        <end position="237"/>
    </location>
</feature>
<dbReference type="InterPro" id="IPR009057">
    <property type="entry name" value="Homeodomain-like_sf"/>
</dbReference>
<dbReference type="PROSITE" id="PS00027">
    <property type="entry name" value="HOMEOBOX_1"/>
    <property type="match status" value="1"/>
</dbReference>
<dbReference type="CDD" id="cd00086">
    <property type="entry name" value="homeodomain"/>
    <property type="match status" value="1"/>
</dbReference>
<feature type="compositionally biased region" description="Basic and acidic residues" evidence="6">
    <location>
        <begin position="218"/>
        <end position="236"/>
    </location>
</feature>
<evidence type="ECO:0000256" key="1">
    <source>
        <dbReference type="ARBA" id="ARBA00023125"/>
    </source>
</evidence>
<dbReference type="Pfam" id="PF00046">
    <property type="entry name" value="Homeodomain"/>
    <property type="match status" value="1"/>
</dbReference>
<feature type="domain" description="Homeobox" evidence="7">
    <location>
        <begin position="199"/>
        <end position="257"/>
    </location>
</feature>
<evidence type="ECO:0000313" key="8">
    <source>
        <dbReference type="EMBL" id="TPX65892.1"/>
    </source>
</evidence>
<dbReference type="InterPro" id="IPR001356">
    <property type="entry name" value="HD"/>
</dbReference>
<dbReference type="AlphaFoldDB" id="A0A507EPY4"/>
<keyword evidence="9" id="KW-1185">Reference proteome</keyword>
<dbReference type="OrthoDB" id="2153080at2759"/>
<feature type="compositionally biased region" description="Low complexity" evidence="6">
    <location>
        <begin position="143"/>
        <end position="177"/>
    </location>
</feature>
<accession>A0A507EPY4</accession>
<dbReference type="SUPFAM" id="SSF46689">
    <property type="entry name" value="Homeodomain-like"/>
    <property type="match status" value="1"/>
</dbReference>
<evidence type="ECO:0000259" key="7">
    <source>
        <dbReference type="PROSITE" id="PS50071"/>
    </source>
</evidence>
<dbReference type="InterPro" id="IPR017970">
    <property type="entry name" value="Homeobox_CS"/>
</dbReference>
<dbReference type="GO" id="GO:0003677">
    <property type="term" value="F:DNA binding"/>
    <property type="evidence" value="ECO:0007669"/>
    <property type="project" value="UniProtKB-UniRule"/>
</dbReference>
<sequence>MTAPLTPVHSEPSWQDHQDPTAAAAAAACSSSSDNTFINFFQLGVSPFAYGPDVVGSLDLHQLLDSSYCLPLLQMHHHSSHFALPPLIDTVTPYFGTTAAADLYSVPPSASASPMPPPYPPYPRLIESKVVSLQTKSQSPEVTYFPIPTSPTTTTFGQQQQQQQQQKQQQQQQQQQQNHIMSPQLDKPKPLKPVRAPPHMEAGKRFRPTKAQVEWLKRKFEETPNPKSDEMRRLSDESGIEILKLRVWFQNKRTRSK</sequence>